<evidence type="ECO:0000256" key="1">
    <source>
        <dbReference type="SAM" id="Phobius"/>
    </source>
</evidence>
<reference evidence="2 3" key="1">
    <citation type="submission" date="2018-01" db="EMBL/GenBank/DDBJ databases">
        <title>The whole genome sequencing and assembly of Halobacillus litoralis ERB031 strain.</title>
        <authorList>
            <person name="Lee S.-J."/>
            <person name="Park M.-K."/>
            <person name="Kim J.-Y."/>
            <person name="Lee Y.-J."/>
            <person name="Yi H."/>
            <person name="Bahn Y.-S."/>
            <person name="Kim J.F."/>
            <person name="Lee D.-W."/>
        </authorList>
    </citation>
    <scope>NUCLEOTIDE SEQUENCE [LARGE SCALE GENOMIC DNA]</scope>
    <source>
        <strain evidence="2 3">ERB 031</strain>
        <plasmid evidence="3">pldw-31</plasmid>
    </source>
</reference>
<dbReference type="OrthoDB" id="2943223at2"/>
<protein>
    <submittedName>
        <fullName evidence="2">Uncharacterized protein</fullName>
    </submittedName>
</protein>
<dbReference type="KEGG" id="hli:HLI_21560"/>
<dbReference type="Proteomes" id="UP000287756">
    <property type="component" value="Plasmid pLDW-31"/>
</dbReference>
<accession>A0A410MJG0</accession>
<dbReference type="AlphaFoldDB" id="A0A410MJG0"/>
<geneLocation type="plasmid" evidence="3">
    <name>pldw-31</name>
</geneLocation>
<keyword evidence="1" id="KW-0812">Transmembrane</keyword>
<evidence type="ECO:0000313" key="3">
    <source>
        <dbReference type="Proteomes" id="UP000287756"/>
    </source>
</evidence>
<feature type="transmembrane region" description="Helical" evidence="1">
    <location>
        <begin position="35"/>
        <end position="57"/>
    </location>
</feature>
<keyword evidence="2" id="KW-0614">Plasmid</keyword>
<dbReference type="EMBL" id="CP026119">
    <property type="protein sequence ID" value="QAS54841.1"/>
    <property type="molecule type" value="Genomic_DNA"/>
</dbReference>
<proteinExistence type="predicted"/>
<feature type="transmembrane region" description="Helical" evidence="1">
    <location>
        <begin position="7"/>
        <end position="29"/>
    </location>
</feature>
<dbReference type="RefSeq" id="WP_128527069.1">
    <property type="nucleotide sequence ID" value="NZ_CP026119.1"/>
</dbReference>
<evidence type="ECO:0000313" key="2">
    <source>
        <dbReference type="EMBL" id="QAS54841.1"/>
    </source>
</evidence>
<keyword evidence="1" id="KW-0472">Membrane</keyword>
<keyword evidence="1" id="KW-1133">Transmembrane helix</keyword>
<feature type="transmembrane region" description="Helical" evidence="1">
    <location>
        <begin position="69"/>
        <end position="93"/>
    </location>
</feature>
<sequence>MQEKINFWSFIFSIICVVLFLTVSFSGWFTNSIFGIHPLTIVLFVTLFTFLFGMLGFSGVRSCKGMARSVSTVVVTLILSAYLGFALLFGSLLN</sequence>
<gene>
    <name evidence="2" type="ORF">HLI_21560</name>
</gene>
<name>A0A410MJG0_9BACI</name>
<organism evidence="2 3">
    <name type="scientific">Halobacillus litoralis</name>
    <dbReference type="NCBI Taxonomy" id="45668"/>
    <lineage>
        <taxon>Bacteria</taxon>
        <taxon>Bacillati</taxon>
        <taxon>Bacillota</taxon>
        <taxon>Bacilli</taxon>
        <taxon>Bacillales</taxon>
        <taxon>Bacillaceae</taxon>
        <taxon>Halobacillus</taxon>
    </lineage>
</organism>